<reference evidence="2 3" key="1">
    <citation type="submission" date="2019-04" db="EMBL/GenBank/DDBJ databases">
        <title>Genome of a novel bacterium Candidatus Jettenia ecosi reconstructed from metagenome of an anammox bioreactor.</title>
        <authorList>
            <person name="Mardanov A.V."/>
            <person name="Beletsky A.V."/>
            <person name="Ravin N.V."/>
            <person name="Botchkova E.A."/>
            <person name="Litti Y.V."/>
            <person name="Nozhevnikova A.N."/>
        </authorList>
    </citation>
    <scope>NUCLEOTIDE SEQUENCE [LARGE SCALE GENOMIC DNA]</scope>
    <source>
        <strain evidence="2">J2</strain>
    </source>
</reference>
<dbReference type="AlphaFoldDB" id="A0A533QFN0"/>
<dbReference type="EMBL" id="SULG01000003">
    <property type="protein sequence ID" value="TLD43444.1"/>
    <property type="molecule type" value="Genomic_DNA"/>
</dbReference>
<sequence>MKIISFGDIHEDISNFIRMKFVLEKADLIVISGDLTNCHGKTEAKKVLEAVKKYNSHLLAQYGNMDKPEVDDYLTQEGINLHGNGYVFEDVGIFGCGGSSPTPFNTPSEISEADIERYLIHGYNKVKDARWKIMVCHTPPRDTATDIIYTGAHVGSYIVREFIIKYRPDVCITGHIHESRGKDKVGNTTVLNAGMFRDGWYIEIDIDKNDISAALKSVA</sequence>
<gene>
    <name evidence="2" type="ORF">JETT_0262</name>
</gene>
<dbReference type="SUPFAM" id="SSF56300">
    <property type="entry name" value="Metallo-dependent phosphatases"/>
    <property type="match status" value="1"/>
</dbReference>
<dbReference type="PANTHER" id="PTHR37523:SF1">
    <property type="entry name" value="CALCINEURIN-LIKE PHOSPHOESTERASE DOMAIN-CONTAINING PROTEIN"/>
    <property type="match status" value="1"/>
</dbReference>
<feature type="domain" description="Calcineurin-like phosphoesterase" evidence="1">
    <location>
        <begin position="1"/>
        <end position="178"/>
    </location>
</feature>
<dbReference type="InterPro" id="IPR029052">
    <property type="entry name" value="Metallo-depent_PP-like"/>
</dbReference>
<dbReference type="InterPro" id="IPR041733">
    <property type="entry name" value="PAE1087_MPP"/>
</dbReference>
<organism evidence="2 3">
    <name type="scientific">Candidatus Jettenia ecosi</name>
    <dbReference type="NCBI Taxonomy" id="2494326"/>
    <lineage>
        <taxon>Bacteria</taxon>
        <taxon>Pseudomonadati</taxon>
        <taxon>Planctomycetota</taxon>
        <taxon>Candidatus Brocadiia</taxon>
        <taxon>Candidatus Brocadiales</taxon>
        <taxon>Candidatus Brocadiaceae</taxon>
        <taxon>Candidatus Jettenia</taxon>
    </lineage>
</organism>
<dbReference type="CDD" id="cd07392">
    <property type="entry name" value="MPP_PAE1087"/>
    <property type="match status" value="1"/>
</dbReference>
<evidence type="ECO:0000313" key="2">
    <source>
        <dbReference type="EMBL" id="TLD43444.1"/>
    </source>
</evidence>
<protein>
    <recommendedName>
        <fullName evidence="1">Calcineurin-like phosphoesterase domain-containing protein</fullName>
    </recommendedName>
</protein>
<dbReference type="GO" id="GO:0016787">
    <property type="term" value="F:hydrolase activity"/>
    <property type="evidence" value="ECO:0007669"/>
    <property type="project" value="InterPro"/>
</dbReference>
<proteinExistence type="predicted"/>
<accession>A0A533QFN0</accession>
<dbReference type="InterPro" id="IPR004843">
    <property type="entry name" value="Calcineurin-like_PHP"/>
</dbReference>
<comment type="caution">
    <text evidence="2">The sequence shown here is derived from an EMBL/GenBank/DDBJ whole genome shotgun (WGS) entry which is preliminary data.</text>
</comment>
<evidence type="ECO:0000259" key="1">
    <source>
        <dbReference type="Pfam" id="PF00149"/>
    </source>
</evidence>
<dbReference type="Gene3D" id="3.60.21.10">
    <property type="match status" value="1"/>
</dbReference>
<name>A0A533QFN0_9BACT</name>
<dbReference type="Proteomes" id="UP000319783">
    <property type="component" value="Unassembled WGS sequence"/>
</dbReference>
<dbReference type="Pfam" id="PF00149">
    <property type="entry name" value="Metallophos"/>
    <property type="match status" value="1"/>
</dbReference>
<dbReference type="PANTHER" id="PTHR37523">
    <property type="entry name" value="METALLOPHOSPHOESTERASE"/>
    <property type="match status" value="1"/>
</dbReference>
<evidence type="ECO:0000313" key="3">
    <source>
        <dbReference type="Proteomes" id="UP000319783"/>
    </source>
</evidence>